<dbReference type="GO" id="GO:0009055">
    <property type="term" value="F:electron transfer activity"/>
    <property type="evidence" value="ECO:0007669"/>
    <property type="project" value="InterPro"/>
</dbReference>
<accession>A0A4U5PV89</accession>
<dbReference type="PROSITE" id="PS51485">
    <property type="entry name" value="PHYTOCYANIN"/>
    <property type="match status" value="1"/>
</dbReference>
<dbReference type="InterPro" id="IPR008972">
    <property type="entry name" value="Cupredoxin"/>
</dbReference>
<evidence type="ECO:0000256" key="1">
    <source>
        <dbReference type="SAM" id="SignalP"/>
    </source>
</evidence>
<dbReference type="STRING" id="43335.A0A4U5PV89"/>
<feature type="chain" id="PRO_5020191370" description="Phytocyanin domain-containing protein" evidence="1">
    <location>
        <begin position="24"/>
        <end position="228"/>
    </location>
</feature>
<dbReference type="EMBL" id="RCHU01000571">
    <property type="protein sequence ID" value="TKS01383.1"/>
    <property type="molecule type" value="Genomic_DNA"/>
</dbReference>
<evidence type="ECO:0000259" key="2">
    <source>
        <dbReference type="PROSITE" id="PS51485"/>
    </source>
</evidence>
<dbReference type="SUPFAM" id="SSF49503">
    <property type="entry name" value="Cupredoxins"/>
    <property type="match status" value="1"/>
</dbReference>
<dbReference type="InterPro" id="IPR039391">
    <property type="entry name" value="Phytocyanin-like"/>
</dbReference>
<comment type="caution">
    <text evidence="3">The sequence shown here is derived from an EMBL/GenBank/DDBJ whole genome shotgun (WGS) entry which is preliminary data.</text>
</comment>
<protein>
    <recommendedName>
        <fullName evidence="2">Phytocyanin domain-containing protein</fullName>
    </recommendedName>
</protein>
<dbReference type="AlphaFoldDB" id="A0A4U5PV89"/>
<name>A0A4U5PV89_POPAL</name>
<feature type="domain" description="Phytocyanin" evidence="2">
    <location>
        <begin position="77"/>
        <end position="210"/>
    </location>
</feature>
<sequence>MLESNEMLVQTLLILFFIHQDLSETATAPTKPIIRATTATPKIPSSPSCIFSPVVSVHSKIASVAIGFLLHHEHSQANVVVHGGHFTSLRYLSVILFDAIDTRIYVDWALENRFQVGDTARDQFKHKEIRDLPLASISWVFIIFFCEGFKHRKDSVMKVRVEDYKKCNSRHPNFFSNTVHYLNHPASSYFISGVSGHCEKGQRMIIIKVISTDQETNSNLQLFLLQEC</sequence>
<evidence type="ECO:0000313" key="3">
    <source>
        <dbReference type="EMBL" id="TKS01383.1"/>
    </source>
</evidence>
<keyword evidence="1" id="KW-0732">Signal</keyword>
<proteinExistence type="predicted"/>
<dbReference type="Pfam" id="PF02298">
    <property type="entry name" value="Cu_bind_like"/>
    <property type="match status" value="1"/>
</dbReference>
<organism evidence="3">
    <name type="scientific">Populus alba</name>
    <name type="common">White poplar</name>
    <dbReference type="NCBI Taxonomy" id="43335"/>
    <lineage>
        <taxon>Eukaryota</taxon>
        <taxon>Viridiplantae</taxon>
        <taxon>Streptophyta</taxon>
        <taxon>Embryophyta</taxon>
        <taxon>Tracheophyta</taxon>
        <taxon>Spermatophyta</taxon>
        <taxon>Magnoliopsida</taxon>
        <taxon>eudicotyledons</taxon>
        <taxon>Gunneridae</taxon>
        <taxon>Pentapetalae</taxon>
        <taxon>rosids</taxon>
        <taxon>fabids</taxon>
        <taxon>Malpighiales</taxon>
        <taxon>Salicaceae</taxon>
        <taxon>Saliceae</taxon>
        <taxon>Populus</taxon>
    </lineage>
</organism>
<feature type="signal peptide" evidence="1">
    <location>
        <begin position="1"/>
        <end position="23"/>
    </location>
</feature>
<dbReference type="PANTHER" id="PTHR33021:SF49">
    <property type="entry name" value="EARLY NODULIN-LIKE PROTEIN 21"/>
    <property type="match status" value="1"/>
</dbReference>
<dbReference type="PANTHER" id="PTHR33021">
    <property type="entry name" value="BLUE COPPER PROTEIN"/>
    <property type="match status" value="1"/>
</dbReference>
<dbReference type="GO" id="GO:0005886">
    <property type="term" value="C:plasma membrane"/>
    <property type="evidence" value="ECO:0007669"/>
    <property type="project" value="TreeGrafter"/>
</dbReference>
<reference evidence="3" key="1">
    <citation type="submission" date="2018-10" db="EMBL/GenBank/DDBJ databases">
        <title>Population genomic analysis revealed the cold adaptation of white poplar.</title>
        <authorList>
            <person name="Liu Y.-J."/>
        </authorList>
    </citation>
    <scope>NUCLEOTIDE SEQUENCE [LARGE SCALE GENOMIC DNA]</scope>
    <source>
        <strain evidence="3">PAL-ZL1</strain>
    </source>
</reference>
<gene>
    <name evidence="3" type="ORF">D5086_0000173930</name>
</gene>
<dbReference type="Gene3D" id="2.60.40.420">
    <property type="entry name" value="Cupredoxins - blue copper proteins"/>
    <property type="match status" value="1"/>
</dbReference>
<dbReference type="InterPro" id="IPR003245">
    <property type="entry name" value="Phytocyanin_dom"/>
</dbReference>